<reference evidence="4" key="1">
    <citation type="submission" date="2018-05" db="EMBL/GenBank/DDBJ databases">
        <authorList>
            <person name="Lanie J.A."/>
            <person name="Ng W.-L."/>
            <person name="Kazmierczak K.M."/>
            <person name="Andrzejewski T.M."/>
            <person name="Davidsen T.M."/>
            <person name="Wayne K.J."/>
            <person name="Tettelin H."/>
            <person name="Glass J.I."/>
            <person name="Rusch D."/>
            <person name="Podicherti R."/>
            <person name="Tsui H.-C.T."/>
            <person name="Winkler M.E."/>
        </authorList>
    </citation>
    <scope>NUCLEOTIDE SEQUENCE</scope>
</reference>
<feature type="domain" description="Aldehyde oxidase/xanthine dehydrogenase a/b hammerhead" evidence="3">
    <location>
        <begin position="20"/>
        <end position="81"/>
    </location>
</feature>
<dbReference type="AlphaFoldDB" id="A0A382SKR3"/>
<dbReference type="Pfam" id="PF01315">
    <property type="entry name" value="Ald_Xan_dh_C"/>
    <property type="match status" value="1"/>
</dbReference>
<name>A0A382SKR3_9ZZZZ</name>
<dbReference type="InterPro" id="IPR016208">
    <property type="entry name" value="Ald_Oxase/xanthine_DH-like"/>
</dbReference>
<organism evidence="4">
    <name type="scientific">marine metagenome</name>
    <dbReference type="NCBI Taxonomy" id="408172"/>
    <lineage>
        <taxon>unclassified sequences</taxon>
        <taxon>metagenomes</taxon>
        <taxon>ecological metagenomes</taxon>
    </lineage>
</organism>
<evidence type="ECO:0000256" key="1">
    <source>
        <dbReference type="ARBA" id="ARBA00022505"/>
    </source>
</evidence>
<dbReference type="PANTHER" id="PTHR11908:SF132">
    <property type="entry name" value="ALDEHYDE OXIDASE 1-RELATED"/>
    <property type="match status" value="1"/>
</dbReference>
<dbReference type="EMBL" id="UINC01129413">
    <property type="protein sequence ID" value="SVD09788.1"/>
    <property type="molecule type" value="Genomic_DNA"/>
</dbReference>
<dbReference type="Gene3D" id="3.90.1170.50">
    <property type="entry name" value="Aldehyde oxidase/xanthine dehydrogenase, a/b hammerhead"/>
    <property type="match status" value="1"/>
</dbReference>
<evidence type="ECO:0000256" key="2">
    <source>
        <dbReference type="ARBA" id="ARBA00023002"/>
    </source>
</evidence>
<dbReference type="SMART" id="SM01008">
    <property type="entry name" value="Ald_Xan_dh_C"/>
    <property type="match status" value="1"/>
</dbReference>
<protein>
    <recommendedName>
        <fullName evidence="3">Aldehyde oxidase/xanthine dehydrogenase a/b hammerhead domain-containing protein</fullName>
    </recommendedName>
</protein>
<keyword evidence="1" id="KW-0500">Molybdenum</keyword>
<dbReference type="GO" id="GO:0016491">
    <property type="term" value="F:oxidoreductase activity"/>
    <property type="evidence" value="ECO:0007669"/>
    <property type="project" value="UniProtKB-KW"/>
</dbReference>
<dbReference type="InterPro" id="IPR036856">
    <property type="entry name" value="Ald_Oxase/Xan_DH_a/b_sf"/>
</dbReference>
<dbReference type="InterPro" id="IPR000674">
    <property type="entry name" value="Ald_Oxase/Xan_DH_a/b"/>
</dbReference>
<dbReference type="GO" id="GO:0005506">
    <property type="term" value="F:iron ion binding"/>
    <property type="evidence" value="ECO:0007669"/>
    <property type="project" value="InterPro"/>
</dbReference>
<evidence type="ECO:0000259" key="3">
    <source>
        <dbReference type="SMART" id="SM01008"/>
    </source>
</evidence>
<sequence length="102" mass="10995">MHKFGIGQPLTRKEDLRLLTGRGHYVDDLSLPKQAHAVFLRSPHAHAQILEIDTEKAKSAPGVHAVYLSADLIKAGLGCLPVSFMPDNSPPGYAPDFPLLAG</sequence>
<gene>
    <name evidence="4" type="ORF">METZ01_LOCUS362642</name>
</gene>
<accession>A0A382SKR3</accession>
<keyword evidence="2" id="KW-0560">Oxidoreductase</keyword>
<proteinExistence type="predicted"/>
<evidence type="ECO:0000313" key="4">
    <source>
        <dbReference type="EMBL" id="SVD09788.1"/>
    </source>
</evidence>
<dbReference type="SUPFAM" id="SSF54665">
    <property type="entry name" value="CO dehydrogenase molybdoprotein N-domain-like"/>
    <property type="match status" value="1"/>
</dbReference>
<dbReference type="PANTHER" id="PTHR11908">
    <property type="entry name" value="XANTHINE DEHYDROGENASE"/>
    <property type="match status" value="1"/>
</dbReference>
<feature type="non-terminal residue" evidence="4">
    <location>
        <position position="102"/>
    </location>
</feature>